<gene>
    <name evidence="1" type="ORF">HPB48_001620</name>
</gene>
<accession>A0A9J6F6R3</accession>
<evidence type="ECO:0000313" key="2">
    <source>
        <dbReference type="Proteomes" id="UP000821853"/>
    </source>
</evidence>
<proteinExistence type="predicted"/>
<keyword evidence="2" id="KW-1185">Reference proteome</keyword>
<dbReference type="EMBL" id="JABSTR010000001">
    <property type="protein sequence ID" value="KAH9360046.1"/>
    <property type="molecule type" value="Genomic_DNA"/>
</dbReference>
<dbReference type="VEuPathDB" id="VectorBase:HLOH_040345"/>
<dbReference type="AlphaFoldDB" id="A0A9J6F6R3"/>
<protein>
    <submittedName>
        <fullName evidence="1">Uncharacterized protein</fullName>
    </submittedName>
</protein>
<dbReference type="Proteomes" id="UP000821853">
    <property type="component" value="Chromosome 1"/>
</dbReference>
<reference evidence="1 2" key="1">
    <citation type="journal article" date="2020" name="Cell">
        <title>Large-Scale Comparative Analyses of Tick Genomes Elucidate Their Genetic Diversity and Vector Capacities.</title>
        <authorList>
            <consortium name="Tick Genome and Microbiome Consortium (TIGMIC)"/>
            <person name="Jia N."/>
            <person name="Wang J."/>
            <person name="Shi W."/>
            <person name="Du L."/>
            <person name="Sun Y."/>
            <person name="Zhan W."/>
            <person name="Jiang J.F."/>
            <person name="Wang Q."/>
            <person name="Zhang B."/>
            <person name="Ji P."/>
            <person name="Bell-Sakyi L."/>
            <person name="Cui X.M."/>
            <person name="Yuan T.T."/>
            <person name="Jiang B.G."/>
            <person name="Yang W.F."/>
            <person name="Lam T.T."/>
            <person name="Chang Q.C."/>
            <person name="Ding S.J."/>
            <person name="Wang X.J."/>
            <person name="Zhu J.G."/>
            <person name="Ruan X.D."/>
            <person name="Zhao L."/>
            <person name="Wei J.T."/>
            <person name="Ye R.Z."/>
            <person name="Que T.C."/>
            <person name="Du C.H."/>
            <person name="Zhou Y.H."/>
            <person name="Cheng J.X."/>
            <person name="Dai P.F."/>
            <person name="Guo W.B."/>
            <person name="Han X.H."/>
            <person name="Huang E.J."/>
            <person name="Li L.F."/>
            <person name="Wei W."/>
            <person name="Gao Y.C."/>
            <person name="Liu J.Z."/>
            <person name="Shao H.Z."/>
            <person name="Wang X."/>
            <person name="Wang C.C."/>
            <person name="Yang T.C."/>
            <person name="Huo Q.B."/>
            <person name="Li W."/>
            <person name="Chen H.Y."/>
            <person name="Chen S.E."/>
            <person name="Zhou L.G."/>
            <person name="Ni X.B."/>
            <person name="Tian J.H."/>
            <person name="Sheng Y."/>
            <person name="Liu T."/>
            <person name="Pan Y.S."/>
            <person name="Xia L.Y."/>
            <person name="Li J."/>
            <person name="Zhao F."/>
            <person name="Cao W.C."/>
        </authorList>
    </citation>
    <scope>NUCLEOTIDE SEQUENCE [LARGE SCALE GENOMIC DNA]</scope>
    <source>
        <strain evidence="1">HaeL-2018</strain>
    </source>
</reference>
<comment type="caution">
    <text evidence="1">The sequence shown here is derived from an EMBL/GenBank/DDBJ whole genome shotgun (WGS) entry which is preliminary data.</text>
</comment>
<organism evidence="1 2">
    <name type="scientific">Haemaphysalis longicornis</name>
    <name type="common">Bush tick</name>
    <dbReference type="NCBI Taxonomy" id="44386"/>
    <lineage>
        <taxon>Eukaryota</taxon>
        <taxon>Metazoa</taxon>
        <taxon>Ecdysozoa</taxon>
        <taxon>Arthropoda</taxon>
        <taxon>Chelicerata</taxon>
        <taxon>Arachnida</taxon>
        <taxon>Acari</taxon>
        <taxon>Parasitiformes</taxon>
        <taxon>Ixodida</taxon>
        <taxon>Ixodoidea</taxon>
        <taxon>Ixodidae</taxon>
        <taxon>Haemaphysalinae</taxon>
        <taxon>Haemaphysalis</taxon>
    </lineage>
</organism>
<evidence type="ECO:0000313" key="1">
    <source>
        <dbReference type="EMBL" id="KAH9360046.1"/>
    </source>
</evidence>
<name>A0A9J6F6R3_HAELO</name>
<sequence>MHQETTKKKLARVAASEYTLWNGDSRVPPAACHVPVVDVVLQGRVELGRVKLHPEGVPEGPKRVAFLGLAALARRPRLVAEHCTKKDNGNTLLALA</sequence>